<gene>
    <name evidence="2" type="ORF">C2G38_2051863</name>
</gene>
<sequence>MTKYFNILIFLVITSFYLSISNGDRNMLMKMRNPLISSLAANCSPCCTIESFSQCCDEGETCCSGICLNKTDEVCCGTGEYASCCSKDKICCGFSVKIRSIINYLFSQSVQNRTCCGSGELGHFCDENETCCGLRCHDNKDGTCCGTGELAQICDEGESCCGSGKLLIVALKTKYAAKMTLVLVNVVKRIKAAEMMVNAAI</sequence>
<dbReference type="AlphaFoldDB" id="A0A397TTY0"/>
<organism evidence="2 3">
    <name type="scientific">Gigaspora rosea</name>
    <dbReference type="NCBI Taxonomy" id="44941"/>
    <lineage>
        <taxon>Eukaryota</taxon>
        <taxon>Fungi</taxon>
        <taxon>Fungi incertae sedis</taxon>
        <taxon>Mucoromycota</taxon>
        <taxon>Glomeromycotina</taxon>
        <taxon>Glomeromycetes</taxon>
        <taxon>Diversisporales</taxon>
        <taxon>Gigasporaceae</taxon>
        <taxon>Gigaspora</taxon>
    </lineage>
</organism>
<evidence type="ECO:0008006" key="4">
    <source>
        <dbReference type="Google" id="ProtNLM"/>
    </source>
</evidence>
<keyword evidence="3" id="KW-1185">Reference proteome</keyword>
<accession>A0A397TTY0</accession>
<evidence type="ECO:0000313" key="3">
    <source>
        <dbReference type="Proteomes" id="UP000266673"/>
    </source>
</evidence>
<comment type="caution">
    <text evidence="2">The sequence shown here is derived from an EMBL/GenBank/DDBJ whole genome shotgun (WGS) entry which is preliminary data.</text>
</comment>
<proteinExistence type="predicted"/>
<feature type="signal peptide" evidence="1">
    <location>
        <begin position="1"/>
        <end position="23"/>
    </location>
</feature>
<dbReference type="Proteomes" id="UP000266673">
    <property type="component" value="Unassembled WGS sequence"/>
</dbReference>
<evidence type="ECO:0000313" key="2">
    <source>
        <dbReference type="EMBL" id="RIB00137.1"/>
    </source>
</evidence>
<keyword evidence="1" id="KW-0732">Signal</keyword>
<evidence type="ECO:0000256" key="1">
    <source>
        <dbReference type="SAM" id="SignalP"/>
    </source>
</evidence>
<protein>
    <recommendedName>
        <fullName evidence="4">Granulins domain-containing protein</fullName>
    </recommendedName>
</protein>
<reference evidence="2 3" key="1">
    <citation type="submission" date="2018-06" db="EMBL/GenBank/DDBJ databases">
        <title>Comparative genomics reveals the genomic features of Rhizophagus irregularis, R. cerebriforme, R. diaphanum and Gigaspora rosea, and their symbiotic lifestyle signature.</title>
        <authorList>
            <person name="Morin E."/>
            <person name="San Clemente H."/>
            <person name="Chen E.C.H."/>
            <person name="De La Providencia I."/>
            <person name="Hainaut M."/>
            <person name="Kuo A."/>
            <person name="Kohler A."/>
            <person name="Murat C."/>
            <person name="Tang N."/>
            <person name="Roy S."/>
            <person name="Loubradou J."/>
            <person name="Henrissat B."/>
            <person name="Grigoriev I.V."/>
            <person name="Corradi N."/>
            <person name="Roux C."/>
            <person name="Martin F.M."/>
        </authorList>
    </citation>
    <scope>NUCLEOTIDE SEQUENCE [LARGE SCALE GENOMIC DNA]</scope>
    <source>
        <strain evidence="2 3">DAOM 194757</strain>
    </source>
</reference>
<feature type="non-terminal residue" evidence="2">
    <location>
        <position position="201"/>
    </location>
</feature>
<dbReference type="EMBL" id="QKWP01005150">
    <property type="protein sequence ID" value="RIB00137.1"/>
    <property type="molecule type" value="Genomic_DNA"/>
</dbReference>
<feature type="chain" id="PRO_5017403597" description="Granulins domain-containing protein" evidence="1">
    <location>
        <begin position="24"/>
        <end position="201"/>
    </location>
</feature>
<name>A0A397TTY0_9GLOM</name>